<dbReference type="Proteomes" id="UP000759273">
    <property type="component" value="Unassembled WGS sequence"/>
</dbReference>
<sequence>MKIAVTYADGQVYQHFGHAAQFKLYTVESGMILDTAVVDATASGHSAMVSYLQRQGVNTVICGGIGGGAVSALAGAGIRLFAGATGSADQAVLALLAGKLVHNPEAAKGHCGGHH</sequence>
<name>A0A943DHD2_9FIRM</name>
<feature type="domain" description="Dinitrogenase iron-molybdenum cofactor biosynthesis" evidence="1">
    <location>
        <begin position="9"/>
        <end position="95"/>
    </location>
</feature>
<dbReference type="PANTHER" id="PTHR42983:SF1">
    <property type="entry name" value="IRON-MOLYBDENUM PROTEIN"/>
    <property type="match status" value="1"/>
</dbReference>
<dbReference type="InterPro" id="IPR036105">
    <property type="entry name" value="DiNase_FeMo-co_biosyn_sf"/>
</dbReference>
<dbReference type="InterPro" id="IPR003731">
    <property type="entry name" value="Di-Nase_FeMo-co_biosynth"/>
</dbReference>
<accession>A0A943DHD2</accession>
<dbReference type="EMBL" id="JAGZGG010000029">
    <property type="protein sequence ID" value="MBS5333074.1"/>
    <property type="molecule type" value="Genomic_DNA"/>
</dbReference>
<dbReference type="InterPro" id="IPR033913">
    <property type="entry name" value="MTH1175_dom"/>
</dbReference>
<dbReference type="Pfam" id="PF02579">
    <property type="entry name" value="Nitro_FeMo-Co"/>
    <property type="match status" value="1"/>
</dbReference>
<evidence type="ECO:0000259" key="1">
    <source>
        <dbReference type="Pfam" id="PF02579"/>
    </source>
</evidence>
<protein>
    <submittedName>
        <fullName evidence="2">NifB/NifX family molybdenum-iron cluster-binding protein</fullName>
    </submittedName>
</protein>
<proteinExistence type="predicted"/>
<evidence type="ECO:0000313" key="3">
    <source>
        <dbReference type="Proteomes" id="UP000759273"/>
    </source>
</evidence>
<dbReference type="Gene3D" id="3.30.420.130">
    <property type="entry name" value="Dinitrogenase iron-molybdenum cofactor biosynthesis domain"/>
    <property type="match status" value="1"/>
</dbReference>
<gene>
    <name evidence="2" type="ORF">KHY36_11180</name>
</gene>
<evidence type="ECO:0000313" key="2">
    <source>
        <dbReference type="EMBL" id="MBS5333074.1"/>
    </source>
</evidence>
<organism evidence="2 3">
    <name type="scientific">Subdoligranulum variabile</name>
    <dbReference type="NCBI Taxonomy" id="214851"/>
    <lineage>
        <taxon>Bacteria</taxon>
        <taxon>Bacillati</taxon>
        <taxon>Bacillota</taxon>
        <taxon>Clostridia</taxon>
        <taxon>Eubacteriales</taxon>
        <taxon>Oscillospiraceae</taxon>
        <taxon>Subdoligranulum</taxon>
    </lineage>
</organism>
<dbReference type="SUPFAM" id="SSF53146">
    <property type="entry name" value="Nitrogenase accessory factor-like"/>
    <property type="match status" value="1"/>
</dbReference>
<reference evidence="2" key="1">
    <citation type="submission" date="2021-02" db="EMBL/GenBank/DDBJ databases">
        <title>Infant gut strain persistence is associated with maternal origin, phylogeny, and functional potential including surface adhesion and iron acquisition.</title>
        <authorList>
            <person name="Lou Y.C."/>
        </authorList>
    </citation>
    <scope>NUCLEOTIDE SEQUENCE</scope>
    <source>
        <strain evidence="2">L3_101_000M1_dasL3_101_000M1_concoct_87</strain>
    </source>
</reference>
<dbReference type="AlphaFoldDB" id="A0A943DHD2"/>
<dbReference type="CDD" id="cd00851">
    <property type="entry name" value="MTH1175"/>
    <property type="match status" value="1"/>
</dbReference>
<dbReference type="PANTHER" id="PTHR42983">
    <property type="entry name" value="DINITROGENASE IRON-MOLYBDENUM COFACTOR PROTEIN-RELATED"/>
    <property type="match status" value="1"/>
</dbReference>
<comment type="caution">
    <text evidence="2">The sequence shown here is derived from an EMBL/GenBank/DDBJ whole genome shotgun (WGS) entry which is preliminary data.</text>
</comment>